<dbReference type="GO" id="GO:0005886">
    <property type="term" value="C:plasma membrane"/>
    <property type="evidence" value="ECO:0007669"/>
    <property type="project" value="InterPro"/>
</dbReference>
<keyword evidence="3" id="KW-0677">Repeat</keyword>
<dbReference type="Proteomes" id="UP000005408">
    <property type="component" value="Unassembled WGS sequence"/>
</dbReference>
<name>A0A8W8KLD9_MAGGI</name>
<sequence>MGAQRLCKYYKENVGSSPYFEVDRDTGEIRTTEAITSGLDYVIKVYALDSKATVQQKTGPVDINIRRGQRPPQFYSSSYVASVEESNQADQTVTENRFQAFDVDVEEGKVKTLRTLDYESDQRTFDLTVRAEDTLSGFSSDVKLTVHLLDRNEFTPLFSKSTFTVTVDEDIPIGTSVIEVSASDKDGSTVLSYTVTDPTFSITTTGNGQKGVIKTNGTLDYDRKFPHYYEFKVIASDNGATPRTAEARVIVTTNNVNDQAPQFDDNKVATLMGNAEPGTTVIIVRAVDEDGDAVTYSFDGGMTVKDVFEIDQSTGRISLRAGQSPPTDRDQIFLNVTAKDDGSCCSNPVRILSSTALITINIEDEENQKPKFENCNYSPSVKEEQDPGVEVVKVTATDRNRGQNGKLEYSITSIKELGDNQEKNYFRINSTTGQIYTREKLDRETQFSKNLFITVKVQDKGSNPLDDYCTFPVNIQDINDNDPSFDLGSNADIQYSLIDNPNSLFRINADTGDIEVSGSLLATDTSVILKARATDQGNPPRSGDVTDHHLLDDRFQRPAPSVEPHQSDLHCKGVRGR</sequence>
<feature type="domain" description="Cadherin" evidence="10">
    <location>
        <begin position="159"/>
        <end position="263"/>
    </location>
</feature>
<dbReference type="SUPFAM" id="SSF49313">
    <property type="entry name" value="Cadherin-like"/>
    <property type="match status" value="5"/>
</dbReference>
<dbReference type="FunFam" id="2.60.40.60:FF:000020">
    <property type="entry name" value="Dachsous cadherin-related 1b"/>
    <property type="match status" value="1"/>
</dbReference>
<dbReference type="GO" id="GO:0005509">
    <property type="term" value="F:calcium ion binding"/>
    <property type="evidence" value="ECO:0007669"/>
    <property type="project" value="UniProtKB-UniRule"/>
</dbReference>
<dbReference type="PROSITE" id="PS50268">
    <property type="entry name" value="CADHERIN_2"/>
    <property type="match status" value="5"/>
</dbReference>
<keyword evidence="6" id="KW-0472">Membrane</keyword>
<evidence type="ECO:0000256" key="4">
    <source>
        <dbReference type="ARBA" id="ARBA00022837"/>
    </source>
</evidence>
<protein>
    <recommendedName>
        <fullName evidence="10">Cadherin domain-containing protein</fullName>
    </recommendedName>
</protein>
<reference evidence="11" key="1">
    <citation type="submission" date="2022-08" db="UniProtKB">
        <authorList>
            <consortium name="EnsemblMetazoa"/>
        </authorList>
    </citation>
    <scope>IDENTIFICATION</scope>
    <source>
        <strain evidence="11">05x7-T-G4-1.051#20</strain>
    </source>
</reference>
<feature type="domain" description="Cadherin" evidence="10">
    <location>
        <begin position="23"/>
        <end position="158"/>
    </location>
</feature>
<organism evidence="11 12">
    <name type="scientific">Magallana gigas</name>
    <name type="common">Pacific oyster</name>
    <name type="synonym">Crassostrea gigas</name>
    <dbReference type="NCBI Taxonomy" id="29159"/>
    <lineage>
        <taxon>Eukaryota</taxon>
        <taxon>Metazoa</taxon>
        <taxon>Spiralia</taxon>
        <taxon>Lophotrochozoa</taxon>
        <taxon>Mollusca</taxon>
        <taxon>Bivalvia</taxon>
        <taxon>Autobranchia</taxon>
        <taxon>Pteriomorphia</taxon>
        <taxon>Ostreida</taxon>
        <taxon>Ostreoidea</taxon>
        <taxon>Ostreidae</taxon>
        <taxon>Magallana</taxon>
    </lineage>
</organism>
<evidence type="ECO:0000256" key="9">
    <source>
        <dbReference type="SAM" id="MobiDB-lite"/>
    </source>
</evidence>
<evidence type="ECO:0000259" key="10">
    <source>
        <dbReference type="PROSITE" id="PS50268"/>
    </source>
</evidence>
<dbReference type="PROSITE" id="PS00232">
    <property type="entry name" value="CADHERIN_1"/>
    <property type="match status" value="1"/>
</dbReference>
<dbReference type="InterPro" id="IPR020894">
    <property type="entry name" value="Cadherin_CS"/>
</dbReference>
<keyword evidence="5" id="KW-1133">Transmembrane helix</keyword>
<dbReference type="Pfam" id="PF00028">
    <property type="entry name" value="Cadherin"/>
    <property type="match status" value="3"/>
</dbReference>
<keyword evidence="4 8" id="KW-0106">Calcium</keyword>
<feature type="region of interest" description="Disordered" evidence="9">
    <location>
        <begin position="557"/>
        <end position="577"/>
    </location>
</feature>
<comment type="subcellular location">
    <subcellularLocation>
        <location evidence="1">Membrane</location>
        <topology evidence="1">Single-pass membrane protein</topology>
    </subcellularLocation>
</comment>
<evidence type="ECO:0000256" key="8">
    <source>
        <dbReference type="PROSITE-ProRule" id="PRU00043"/>
    </source>
</evidence>
<dbReference type="Gene3D" id="2.60.40.60">
    <property type="entry name" value="Cadherins"/>
    <property type="match status" value="5"/>
</dbReference>
<keyword evidence="7" id="KW-0325">Glycoprotein</keyword>
<dbReference type="PRINTS" id="PR00205">
    <property type="entry name" value="CADHERIN"/>
</dbReference>
<evidence type="ECO:0000256" key="6">
    <source>
        <dbReference type="ARBA" id="ARBA00023136"/>
    </source>
</evidence>
<dbReference type="SMART" id="SM00112">
    <property type="entry name" value="CA"/>
    <property type="match status" value="5"/>
</dbReference>
<evidence type="ECO:0000313" key="12">
    <source>
        <dbReference type="Proteomes" id="UP000005408"/>
    </source>
</evidence>
<dbReference type="InterPro" id="IPR050174">
    <property type="entry name" value="Protocadherin/Cadherin-CA"/>
</dbReference>
<evidence type="ECO:0000256" key="5">
    <source>
        <dbReference type="ARBA" id="ARBA00022989"/>
    </source>
</evidence>
<accession>A0A8W8KLD9</accession>
<evidence type="ECO:0000256" key="1">
    <source>
        <dbReference type="ARBA" id="ARBA00004167"/>
    </source>
</evidence>
<dbReference type="GO" id="GO:0007156">
    <property type="term" value="P:homophilic cell adhesion via plasma membrane adhesion molecules"/>
    <property type="evidence" value="ECO:0007669"/>
    <property type="project" value="InterPro"/>
</dbReference>
<evidence type="ECO:0000256" key="7">
    <source>
        <dbReference type="ARBA" id="ARBA00023180"/>
    </source>
</evidence>
<dbReference type="InterPro" id="IPR015919">
    <property type="entry name" value="Cadherin-like_sf"/>
</dbReference>
<dbReference type="AlphaFoldDB" id="A0A8W8KLD9"/>
<evidence type="ECO:0000256" key="2">
    <source>
        <dbReference type="ARBA" id="ARBA00022692"/>
    </source>
</evidence>
<proteinExistence type="predicted"/>
<keyword evidence="2" id="KW-0812">Transmembrane</keyword>
<dbReference type="InterPro" id="IPR002126">
    <property type="entry name" value="Cadherin-like_dom"/>
</dbReference>
<dbReference type="PANTHER" id="PTHR24028">
    <property type="entry name" value="CADHERIN-87A"/>
    <property type="match status" value="1"/>
</dbReference>
<feature type="domain" description="Cadherin" evidence="10">
    <location>
        <begin position="373"/>
        <end position="485"/>
    </location>
</feature>
<evidence type="ECO:0000313" key="11">
    <source>
        <dbReference type="EnsemblMetazoa" id="G23986.1:cds"/>
    </source>
</evidence>
<feature type="domain" description="Cadherin" evidence="10">
    <location>
        <begin position="486"/>
        <end position="562"/>
    </location>
</feature>
<feature type="domain" description="Cadherin" evidence="10">
    <location>
        <begin position="263"/>
        <end position="372"/>
    </location>
</feature>
<evidence type="ECO:0000256" key="3">
    <source>
        <dbReference type="ARBA" id="ARBA00022737"/>
    </source>
</evidence>
<keyword evidence="12" id="KW-1185">Reference proteome</keyword>
<dbReference type="CDD" id="cd11304">
    <property type="entry name" value="Cadherin_repeat"/>
    <property type="match status" value="6"/>
</dbReference>
<dbReference type="PANTHER" id="PTHR24028:SF263">
    <property type="entry name" value="CADHERIN-RELATED FAMILY MEMBER 1"/>
    <property type="match status" value="1"/>
</dbReference>
<dbReference type="EnsemblMetazoa" id="G23986.1">
    <property type="protein sequence ID" value="G23986.1:cds"/>
    <property type="gene ID" value="G23986"/>
</dbReference>